<keyword evidence="3" id="KW-0812">Transmembrane</keyword>
<evidence type="ECO:0000256" key="1">
    <source>
        <dbReference type="SAM" id="Coils"/>
    </source>
</evidence>
<feature type="compositionally biased region" description="Basic and acidic residues" evidence="2">
    <location>
        <begin position="383"/>
        <end position="453"/>
    </location>
</feature>
<feature type="compositionally biased region" description="Polar residues" evidence="2">
    <location>
        <begin position="371"/>
        <end position="382"/>
    </location>
</feature>
<protein>
    <submittedName>
        <fullName evidence="4">CSON015479 protein</fullName>
    </submittedName>
</protein>
<evidence type="ECO:0000256" key="2">
    <source>
        <dbReference type="SAM" id="MobiDB-lite"/>
    </source>
</evidence>
<feature type="transmembrane region" description="Helical" evidence="3">
    <location>
        <begin position="177"/>
        <end position="201"/>
    </location>
</feature>
<feature type="compositionally biased region" description="Basic and acidic residues" evidence="2">
    <location>
        <begin position="593"/>
        <end position="661"/>
    </location>
</feature>
<evidence type="ECO:0000313" key="4">
    <source>
        <dbReference type="EMBL" id="SSX08255.1"/>
    </source>
</evidence>
<dbReference type="VEuPathDB" id="VectorBase:CSON015479"/>
<proteinExistence type="predicted"/>
<reference evidence="5" key="2">
    <citation type="submission" date="2018-07" db="EMBL/GenBank/DDBJ databases">
        <authorList>
            <person name="Quirk P.G."/>
            <person name="Krulwich T.A."/>
        </authorList>
    </citation>
    <scope>NUCLEOTIDE SEQUENCE</scope>
</reference>
<sequence>MESTLKASQSVASSMTSDSETETWEVIDDKQKKNSDDEKEEKQQQENKQENPKITIDKAESVERLSSDDNDDTSQTKTDVDACQECASTENESSLNVRRASHGNRIEDEFSDGISVISESELECNETHSDYQPLIETMDHHPKKDLILKSSSEMVAVPAKKSCILTCLKELFANNQFATVAILSILVAILGGIFCQLSMILNGSQIPLSTTTNDFNLLVCQNKITELEGENANLKIEVTILQQQIEKLQNDLNLIKLGQVQGDQLKVQAQQSGSRTKVQGKGKKVKTKYDQFKRPPVAAGGEEETIIHVDKSQIHEELQEDPSWKEYLEPIKSLWDDETPLDINEILNEEPSTPDLNDFEPIQPIEIPNEATPQDTLQGTDLDSNKNMKNEAHERKELNENDNKFPEHDNQERKFDKNKSKKYNENVKKNKKYDQNERKNNQKDEKIQSHEDSSGNSEVKNNKNENKRQKRRDGSGSNEKYDQNDHKKYRKESENNHSGERKYQNNDKRQKKREGSGSNERYDKGKNDNNEKYYKNKENRENSGDSDEDFKYNEKKLRKQSAFDDSSNENERDTKREFSGNNNKEKRKQQKKKNYDENRPKYINENDSDEKSDKNWHEDRMKNREKYRNQEKEENWYIERKQNREKHREERDKDSNWYMERNLERELLRSREMNSKEKSK</sequence>
<gene>
    <name evidence="4" type="primary">CSON015479</name>
</gene>
<dbReference type="EMBL" id="UFQS01000988">
    <property type="protein sequence ID" value="SSX08255.1"/>
    <property type="molecule type" value="Genomic_DNA"/>
</dbReference>
<reference evidence="4" key="1">
    <citation type="submission" date="2018-04" db="EMBL/GenBank/DDBJ databases">
        <authorList>
            <person name="Go L.Y."/>
            <person name="Mitchell J.A."/>
        </authorList>
    </citation>
    <scope>NUCLEOTIDE SEQUENCE</scope>
    <source>
        <tissue evidence="4">Whole organism</tissue>
    </source>
</reference>
<accession>A0A336KWK5</accession>
<feature type="compositionally biased region" description="Polar residues" evidence="2">
    <location>
        <begin position="86"/>
        <end position="96"/>
    </location>
</feature>
<feature type="compositionally biased region" description="Basic and acidic residues" evidence="2">
    <location>
        <begin position="27"/>
        <end position="67"/>
    </location>
</feature>
<organism evidence="4">
    <name type="scientific">Culicoides sonorensis</name>
    <name type="common">Biting midge</name>
    <dbReference type="NCBI Taxonomy" id="179676"/>
    <lineage>
        <taxon>Eukaryota</taxon>
        <taxon>Metazoa</taxon>
        <taxon>Ecdysozoa</taxon>
        <taxon>Arthropoda</taxon>
        <taxon>Hexapoda</taxon>
        <taxon>Insecta</taxon>
        <taxon>Pterygota</taxon>
        <taxon>Neoptera</taxon>
        <taxon>Endopterygota</taxon>
        <taxon>Diptera</taxon>
        <taxon>Nematocera</taxon>
        <taxon>Chironomoidea</taxon>
        <taxon>Ceratopogonidae</taxon>
        <taxon>Ceratopogoninae</taxon>
        <taxon>Culicoides</taxon>
        <taxon>Monoculicoides</taxon>
    </lineage>
</organism>
<keyword evidence="3" id="KW-1133">Transmembrane helix</keyword>
<feature type="region of interest" description="Disordered" evidence="2">
    <location>
        <begin position="1"/>
        <end position="99"/>
    </location>
</feature>
<evidence type="ECO:0000313" key="5">
    <source>
        <dbReference type="EMBL" id="SSX28302.1"/>
    </source>
</evidence>
<keyword evidence="1" id="KW-0175">Coiled coil</keyword>
<feature type="coiled-coil region" evidence="1">
    <location>
        <begin position="217"/>
        <end position="251"/>
    </location>
</feature>
<feature type="compositionally biased region" description="Polar residues" evidence="2">
    <location>
        <begin position="1"/>
        <end position="18"/>
    </location>
</feature>
<feature type="compositionally biased region" description="Basic and acidic residues" evidence="2">
    <location>
        <begin position="479"/>
        <end position="508"/>
    </location>
</feature>
<evidence type="ECO:0000256" key="3">
    <source>
        <dbReference type="SAM" id="Phobius"/>
    </source>
</evidence>
<feature type="region of interest" description="Disordered" evidence="2">
    <location>
        <begin position="348"/>
        <end position="661"/>
    </location>
</feature>
<dbReference type="AlphaFoldDB" id="A0A336KWK5"/>
<feature type="compositionally biased region" description="Basic and acidic residues" evidence="2">
    <location>
        <begin position="569"/>
        <end position="578"/>
    </location>
</feature>
<keyword evidence="3" id="KW-0472">Membrane</keyword>
<feature type="compositionally biased region" description="Basic and acidic residues" evidence="2">
    <location>
        <begin position="520"/>
        <end position="555"/>
    </location>
</feature>
<name>A0A336KWK5_CULSO</name>
<dbReference type="EMBL" id="UFQT01000988">
    <property type="protein sequence ID" value="SSX28302.1"/>
    <property type="molecule type" value="Genomic_DNA"/>
</dbReference>